<keyword evidence="2" id="KW-1185">Reference proteome</keyword>
<evidence type="ECO:0000313" key="2">
    <source>
        <dbReference type="Proteomes" id="UP000011518"/>
    </source>
</evidence>
<dbReference type="EMBL" id="KB320794">
    <property type="protein sequence ID" value="ELW63134.1"/>
    <property type="molecule type" value="Genomic_DNA"/>
</dbReference>
<gene>
    <name evidence="1" type="ORF">TREES_T100013301</name>
</gene>
<reference evidence="2" key="2">
    <citation type="journal article" date="2013" name="Nat. Commun.">
        <title>Genome of the Chinese tree shrew.</title>
        <authorList>
            <person name="Fan Y."/>
            <person name="Huang Z.Y."/>
            <person name="Cao C.C."/>
            <person name="Chen C.S."/>
            <person name="Chen Y.X."/>
            <person name="Fan D.D."/>
            <person name="He J."/>
            <person name="Hou H.L."/>
            <person name="Hu L."/>
            <person name="Hu X.T."/>
            <person name="Jiang X.T."/>
            <person name="Lai R."/>
            <person name="Lang Y.S."/>
            <person name="Liang B."/>
            <person name="Liao S.G."/>
            <person name="Mu D."/>
            <person name="Ma Y.Y."/>
            <person name="Niu Y.Y."/>
            <person name="Sun X.Q."/>
            <person name="Xia J.Q."/>
            <person name="Xiao J."/>
            <person name="Xiong Z.Q."/>
            <person name="Xu L."/>
            <person name="Yang L."/>
            <person name="Zhang Y."/>
            <person name="Zhao W."/>
            <person name="Zhao X.D."/>
            <person name="Zheng Y.T."/>
            <person name="Zhou J.M."/>
            <person name="Zhu Y.B."/>
            <person name="Zhang G.J."/>
            <person name="Wang J."/>
            <person name="Yao Y.G."/>
        </authorList>
    </citation>
    <scope>NUCLEOTIDE SEQUENCE [LARGE SCALE GENOMIC DNA]</scope>
</reference>
<accession>L9KKX4</accession>
<dbReference type="Proteomes" id="UP000011518">
    <property type="component" value="Unassembled WGS sequence"/>
</dbReference>
<reference evidence="2" key="1">
    <citation type="submission" date="2012-07" db="EMBL/GenBank/DDBJ databases">
        <title>Genome of the Chinese tree shrew, a rising model animal genetically related to primates.</title>
        <authorList>
            <person name="Zhang G."/>
            <person name="Fan Y."/>
            <person name="Yao Y."/>
            <person name="Huang Z."/>
        </authorList>
    </citation>
    <scope>NUCLEOTIDE SEQUENCE [LARGE SCALE GENOMIC DNA]</scope>
</reference>
<name>L9KKX4_TUPCH</name>
<dbReference type="STRING" id="246437.L9KKX4"/>
<dbReference type="AlphaFoldDB" id="L9KKX4"/>
<keyword evidence="1" id="KW-0675">Receptor</keyword>
<evidence type="ECO:0000313" key="1">
    <source>
        <dbReference type="EMBL" id="ELW63134.1"/>
    </source>
</evidence>
<organism evidence="1 2">
    <name type="scientific">Tupaia chinensis</name>
    <name type="common">Chinese tree shrew</name>
    <name type="synonym">Tupaia belangeri chinensis</name>
    <dbReference type="NCBI Taxonomy" id="246437"/>
    <lineage>
        <taxon>Eukaryota</taxon>
        <taxon>Metazoa</taxon>
        <taxon>Chordata</taxon>
        <taxon>Craniata</taxon>
        <taxon>Vertebrata</taxon>
        <taxon>Euteleostomi</taxon>
        <taxon>Mammalia</taxon>
        <taxon>Eutheria</taxon>
        <taxon>Euarchontoglires</taxon>
        <taxon>Scandentia</taxon>
        <taxon>Tupaiidae</taxon>
        <taxon>Tupaia</taxon>
    </lineage>
</organism>
<proteinExistence type="predicted"/>
<sequence length="102" mass="10571">MGISTNESGVWRSLVAIRSDCLAVRGLRCCPVGLRRLPVRLPGTPLSALRKGLRATAARCGLGLGYVLQLLVLPALALLSASGTGSAAQDYEASQCCLSSTN</sequence>
<protein>
    <submittedName>
        <fullName evidence="1">Netrin receptor UNC5C</fullName>
    </submittedName>
</protein>
<dbReference type="InParanoid" id="L9KKX4"/>